<dbReference type="PANTHER" id="PTHR22930">
    <property type="match status" value="1"/>
</dbReference>
<dbReference type="Pfam" id="PF13359">
    <property type="entry name" value="DDE_Tnp_4"/>
    <property type="match status" value="1"/>
</dbReference>
<evidence type="ECO:0000259" key="8">
    <source>
        <dbReference type="Pfam" id="PF13359"/>
    </source>
</evidence>
<evidence type="ECO:0000256" key="4">
    <source>
        <dbReference type="ARBA" id="ARBA00022722"/>
    </source>
</evidence>
<dbReference type="GO" id="GO:0005634">
    <property type="term" value="C:nucleus"/>
    <property type="evidence" value="ECO:0007669"/>
    <property type="project" value="UniProtKB-SubCell"/>
</dbReference>
<comment type="similarity">
    <text evidence="3">Belongs to the HARBI1 family.</text>
</comment>
<name>A0AAW1KJ23_POPJA</name>
<evidence type="ECO:0000256" key="5">
    <source>
        <dbReference type="ARBA" id="ARBA00022723"/>
    </source>
</evidence>
<dbReference type="AlphaFoldDB" id="A0AAW1KJ23"/>
<gene>
    <name evidence="9" type="ORF">QE152_g22359</name>
</gene>
<comment type="subcellular location">
    <subcellularLocation>
        <location evidence="2">Nucleus</location>
    </subcellularLocation>
</comment>
<proteinExistence type="inferred from homology"/>
<keyword evidence="4" id="KW-0540">Nuclease</keyword>
<reference evidence="9 10" key="1">
    <citation type="journal article" date="2024" name="BMC Genomics">
        <title>De novo assembly and annotation of Popillia japonica's genome with initial clues to its potential as an invasive pest.</title>
        <authorList>
            <person name="Cucini C."/>
            <person name="Boschi S."/>
            <person name="Funari R."/>
            <person name="Cardaioli E."/>
            <person name="Iannotti N."/>
            <person name="Marturano G."/>
            <person name="Paoli F."/>
            <person name="Bruttini M."/>
            <person name="Carapelli A."/>
            <person name="Frati F."/>
            <person name="Nardi F."/>
        </authorList>
    </citation>
    <scope>NUCLEOTIDE SEQUENCE [LARGE SCALE GENOMIC DNA]</scope>
    <source>
        <strain evidence="9">DMR45628</strain>
    </source>
</reference>
<evidence type="ECO:0000256" key="3">
    <source>
        <dbReference type="ARBA" id="ARBA00006958"/>
    </source>
</evidence>
<keyword evidence="6" id="KW-0378">Hydrolase</keyword>
<comment type="caution">
    <text evidence="9">The sequence shown here is derived from an EMBL/GenBank/DDBJ whole genome shotgun (WGS) entry which is preliminary data.</text>
</comment>
<evidence type="ECO:0000313" key="9">
    <source>
        <dbReference type="EMBL" id="KAK9719944.1"/>
    </source>
</evidence>
<dbReference type="GO" id="GO:0004519">
    <property type="term" value="F:endonuclease activity"/>
    <property type="evidence" value="ECO:0007669"/>
    <property type="project" value="UniProtKB-KW"/>
</dbReference>
<dbReference type="Proteomes" id="UP001458880">
    <property type="component" value="Unassembled WGS sequence"/>
</dbReference>
<evidence type="ECO:0000256" key="7">
    <source>
        <dbReference type="ARBA" id="ARBA00023242"/>
    </source>
</evidence>
<organism evidence="9 10">
    <name type="scientific">Popillia japonica</name>
    <name type="common">Japanese beetle</name>
    <dbReference type="NCBI Taxonomy" id="7064"/>
    <lineage>
        <taxon>Eukaryota</taxon>
        <taxon>Metazoa</taxon>
        <taxon>Ecdysozoa</taxon>
        <taxon>Arthropoda</taxon>
        <taxon>Hexapoda</taxon>
        <taxon>Insecta</taxon>
        <taxon>Pterygota</taxon>
        <taxon>Neoptera</taxon>
        <taxon>Endopterygota</taxon>
        <taxon>Coleoptera</taxon>
        <taxon>Polyphaga</taxon>
        <taxon>Scarabaeiformia</taxon>
        <taxon>Scarabaeidae</taxon>
        <taxon>Rutelinae</taxon>
        <taxon>Popillia</taxon>
    </lineage>
</organism>
<dbReference type="GO" id="GO:0016787">
    <property type="term" value="F:hydrolase activity"/>
    <property type="evidence" value="ECO:0007669"/>
    <property type="project" value="UniProtKB-KW"/>
</dbReference>
<dbReference type="GO" id="GO:0046872">
    <property type="term" value="F:metal ion binding"/>
    <property type="evidence" value="ECO:0007669"/>
    <property type="project" value="UniProtKB-KW"/>
</dbReference>
<dbReference type="InterPro" id="IPR045249">
    <property type="entry name" value="HARBI1-like"/>
</dbReference>
<feature type="domain" description="DDE Tnp4" evidence="8">
    <location>
        <begin position="84"/>
        <end position="205"/>
    </location>
</feature>
<keyword evidence="7" id="KW-0539">Nucleus</keyword>
<evidence type="ECO:0000256" key="1">
    <source>
        <dbReference type="ARBA" id="ARBA00001968"/>
    </source>
</evidence>
<comment type="cofactor">
    <cofactor evidence="1">
        <name>a divalent metal cation</name>
        <dbReference type="ChEBI" id="CHEBI:60240"/>
    </cofactor>
</comment>
<accession>A0AAW1KJ23</accession>
<dbReference type="PANTHER" id="PTHR22930:SF269">
    <property type="entry name" value="NUCLEASE HARBI1-LIKE PROTEIN"/>
    <property type="match status" value="1"/>
</dbReference>
<sequence length="250" mass="27573">MRDAIPPSQRLSITLPYLATGNPFEDLKLTSAVSPQSIGIILLETCSAIIHSLKDCIKLPQKEAEWKAVDGKHVSIKKPPHKDAGIHGRISDGGVLGYTAIGKALSEKLLQVPEPSLLPNSGKKLPFVFVGDDAFALTENFRKPYRQTGLTTEKRIFNYRLSRARRVVKNAFGILGAKFDVFQRPIAVSPQKSQIIALACCHLHNYLRKNQSQIYMTGNSIDVKDFELGNMVDGTWRTTGEATALQTTLS</sequence>
<evidence type="ECO:0000313" key="10">
    <source>
        <dbReference type="Proteomes" id="UP001458880"/>
    </source>
</evidence>
<protein>
    <submittedName>
        <fullName evidence="9">DDE superfamily endonuclease</fullName>
    </submittedName>
</protein>
<dbReference type="EMBL" id="JASPKY010000215">
    <property type="protein sequence ID" value="KAK9719944.1"/>
    <property type="molecule type" value="Genomic_DNA"/>
</dbReference>
<evidence type="ECO:0000256" key="2">
    <source>
        <dbReference type="ARBA" id="ARBA00004123"/>
    </source>
</evidence>
<keyword evidence="10" id="KW-1185">Reference proteome</keyword>
<keyword evidence="5" id="KW-0479">Metal-binding</keyword>
<dbReference type="InterPro" id="IPR027806">
    <property type="entry name" value="HARBI1_dom"/>
</dbReference>
<evidence type="ECO:0000256" key="6">
    <source>
        <dbReference type="ARBA" id="ARBA00022801"/>
    </source>
</evidence>
<keyword evidence="9" id="KW-0255">Endonuclease</keyword>